<evidence type="ECO:0000256" key="1">
    <source>
        <dbReference type="ARBA" id="ARBA00010209"/>
    </source>
</evidence>
<dbReference type="PANTHER" id="PTHR40627:SF4">
    <property type="entry name" value="PRENYLTRANSFERASE ASQH1-RELATED"/>
    <property type="match status" value="1"/>
</dbReference>
<evidence type="ECO:0000256" key="3">
    <source>
        <dbReference type="PIRSR" id="PIRSR000509-1"/>
    </source>
</evidence>
<dbReference type="EMBL" id="AQGS01000576">
    <property type="protein sequence ID" value="EPS38125.1"/>
    <property type="molecule type" value="Genomic_DNA"/>
</dbReference>
<dbReference type="AlphaFoldDB" id="S8A509"/>
<keyword evidence="5" id="KW-1185">Reference proteome</keyword>
<feature type="binding site" evidence="3">
    <location>
        <position position="366"/>
    </location>
    <ligand>
        <name>dimethylallyl diphosphate</name>
        <dbReference type="ChEBI" id="CHEBI:57623"/>
    </ligand>
</feature>
<name>S8A509_DACHA</name>
<protein>
    <recommendedName>
        <fullName evidence="6">Aromatic prenyltransferase</fullName>
    </recommendedName>
</protein>
<dbReference type="InterPro" id="IPR017795">
    <property type="entry name" value="ABBA_NscD-like"/>
</dbReference>
<feature type="binding site" evidence="3">
    <location>
        <position position="290"/>
    </location>
    <ligand>
        <name>dimethylallyl diphosphate</name>
        <dbReference type="ChEBI" id="CHEBI:57623"/>
    </ligand>
</feature>
<feature type="binding site" evidence="3">
    <location>
        <position position="440"/>
    </location>
    <ligand>
        <name>dimethylallyl diphosphate</name>
        <dbReference type="ChEBI" id="CHEBI:57623"/>
    </ligand>
</feature>
<feature type="binding site" evidence="3">
    <location>
        <position position="129"/>
    </location>
    <ligand>
        <name>dimethylallyl diphosphate</name>
        <dbReference type="ChEBI" id="CHEBI:57623"/>
    </ligand>
</feature>
<dbReference type="SFLD" id="SFLDG01162">
    <property type="entry name" value="I"/>
    <property type="match status" value="1"/>
</dbReference>
<dbReference type="Proteomes" id="UP000015100">
    <property type="component" value="Unassembled WGS sequence"/>
</dbReference>
<proteinExistence type="inferred from homology"/>
<evidence type="ECO:0000256" key="2">
    <source>
        <dbReference type="ARBA" id="ARBA00022679"/>
    </source>
</evidence>
<dbReference type="eggNOG" id="ENOG502S2XP">
    <property type="taxonomic scope" value="Eukaryota"/>
</dbReference>
<feature type="binding site" evidence="3">
    <location>
        <position position="217"/>
    </location>
    <ligand>
        <name>dimethylallyl diphosphate</name>
        <dbReference type="ChEBI" id="CHEBI:57623"/>
    </ligand>
</feature>
<feature type="binding site" evidence="3">
    <location>
        <position position="219"/>
    </location>
    <ligand>
        <name>dimethylallyl diphosphate</name>
        <dbReference type="ChEBI" id="CHEBI:57623"/>
    </ligand>
</feature>
<dbReference type="Pfam" id="PF11991">
    <property type="entry name" value="Trp_DMAT"/>
    <property type="match status" value="1"/>
</dbReference>
<dbReference type="CDD" id="cd13929">
    <property type="entry name" value="PT-DMATS_CymD"/>
    <property type="match status" value="1"/>
</dbReference>
<dbReference type="GO" id="GO:0016765">
    <property type="term" value="F:transferase activity, transferring alkyl or aryl (other than methyl) groups"/>
    <property type="evidence" value="ECO:0007669"/>
    <property type="project" value="InterPro"/>
</dbReference>
<dbReference type="OMA" id="IRYSFEP"/>
<organism evidence="4 5">
    <name type="scientific">Dactylellina haptotyla (strain CBS 200.50)</name>
    <name type="common">Nematode-trapping fungus</name>
    <name type="synonym">Monacrosporium haptotylum</name>
    <dbReference type="NCBI Taxonomy" id="1284197"/>
    <lineage>
        <taxon>Eukaryota</taxon>
        <taxon>Fungi</taxon>
        <taxon>Dikarya</taxon>
        <taxon>Ascomycota</taxon>
        <taxon>Pezizomycotina</taxon>
        <taxon>Orbiliomycetes</taxon>
        <taxon>Orbiliales</taxon>
        <taxon>Orbiliaceae</taxon>
        <taxon>Dactylellina</taxon>
    </lineage>
</organism>
<dbReference type="HOGENOM" id="CLU_037431_2_2_1"/>
<comment type="caution">
    <text evidence="4">The sequence shown here is derived from an EMBL/GenBank/DDBJ whole genome shotgun (WGS) entry which is preliminary data.</text>
</comment>
<dbReference type="PANTHER" id="PTHR40627">
    <property type="entry name" value="INDOLE PRENYLTRANSFERASE TDIB-RELATED"/>
    <property type="match status" value="1"/>
</dbReference>
<evidence type="ECO:0000313" key="5">
    <source>
        <dbReference type="Proteomes" id="UP000015100"/>
    </source>
</evidence>
<reference evidence="4 5" key="1">
    <citation type="journal article" date="2013" name="PLoS Genet.">
        <title>Genomic mechanisms accounting for the adaptation to parasitism in nematode-trapping fungi.</title>
        <authorList>
            <person name="Meerupati T."/>
            <person name="Andersson K.M."/>
            <person name="Friman E."/>
            <person name="Kumar D."/>
            <person name="Tunlid A."/>
            <person name="Ahren D."/>
        </authorList>
    </citation>
    <scope>NUCLEOTIDE SEQUENCE [LARGE SCALE GENOMIC DNA]</scope>
    <source>
        <strain evidence="4 5">CBS 200.50</strain>
    </source>
</reference>
<dbReference type="InterPro" id="IPR012148">
    <property type="entry name" value="ABBA_DMATS-like"/>
</dbReference>
<dbReference type="InterPro" id="IPR033964">
    <property type="entry name" value="ABBA"/>
</dbReference>
<dbReference type="PIRSF" id="PIRSF000509">
    <property type="entry name" value="Trp_DMAT"/>
    <property type="match status" value="1"/>
</dbReference>
<feature type="binding site" evidence="3">
    <location>
        <position position="288"/>
    </location>
    <ligand>
        <name>dimethylallyl diphosphate</name>
        <dbReference type="ChEBI" id="CHEBI:57623"/>
    </ligand>
</feature>
<comment type="similarity">
    <text evidence="1">Belongs to the tryptophan dimethylallyltransferase family.</text>
</comment>
<dbReference type="NCBIfam" id="TIGR03429">
    <property type="entry name" value="arom_pren_DMATS"/>
    <property type="match status" value="1"/>
</dbReference>
<gene>
    <name evidence="4" type="ORF">H072_8169</name>
</gene>
<evidence type="ECO:0008006" key="6">
    <source>
        <dbReference type="Google" id="ProtNLM"/>
    </source>
</evidence>
<feature type="binding site" evidence="3">
    <location>
        <position position="286"/>
    </location>
    <ligand>
        <name>dimethylallyl diphosphate</name>
        <dbReference type="ChEBI" id="CHEBI:57623"/>
    </ligand>
</feature>
<dbReference type="SFLD" id="SFLDS00036">
    <property type="entry name" value="Aromatic_Prenyltransferase"/>
    <property type="match status" value="1"/>
</dbReference>
<dbReference type="GO" id="GO:0009820">
    <property type="term" value="P:alkaloid metabolic process"/>
    <property type="evidence" value="ECO:0007669"/>
    <property type="project" value="InterPro"/>
</dbReference>
<reference evidence="5" key="2">
    <citation type="submission" date="2013-04" db="EMBL/GenBank/DDBJ databases">
        <title>Genomic mechanisms accounting for the adaptation to parasitism in nematode-trapping fungi.</title>
        <authorList>
            <person name="Ahren D.G."/>
        </authorList>
    </citation>
    <scope>NUCLEOTIDE SEQUENCE [LARGE SCALE GENOMIC DNA]</scope>
    <source>
        <strain evidence="5">CBS 200.50</strain>
    </source>
</reference>
<sequence>MATTKVLADSSKNIDEKMADIAEIDIISRTKNERLPFETVSSTIRFPNKDHQFWWDKTGSQLAELLKYAGYSKSEQYNELLFYALHVVPSMGPSPDENGHLRWHSPQTPDGTPLDLSWEWGLEGKGVIRTSFEPIGPLAGTPADPFNRHETDAWIRYLNSQGLVVGLDLDWYHHFTKRLLPKDLESVKKTDKLNFELAPNAGTFVTRDIDRNGPIIKLYIFPGLRAQELGVSNLEVIMQAIRSLPSQQYQSLNVEPLLDYLNEAAIKWKMETGIFSFDLISADKSRIKLYTRAPNTTIDYLMDALTLGGRYDLSNYSPEALADVKDFWKIFIGESPDVLPTGGAERAGPGFYFTVKAGKPASPKVYISPISFCKNDAEVLSRLRRYFATRRNADKMLPQMDNYEKALKSIYGNKLLEDHVGSHFYVSCALQGDQLRVVTYLCPQSLDREREASEKRGIPNSDATLLGKYLPNSLLSKFESLKKTVFSIM</sequence>
<dbReference type="OrthoDB" id="3354387at2759"/>
<keyword evidence="2" id="KW-0808">Transferase</keyword>
<accession>S8A509</accession>
<evidence type="ECO:0000313" key="4">
    <source>
        <dbReference type="EMBL" id="EPS38125.1"/>
    </source>
</evidence>